<comment type="subcellular location">
    <subcellularLocation>
        <location evidence="7">Cell membrane</location>
        <topology evidence="7">Peripheral membrane protein</topology>
        <orientation evidence="7">Cytoplasmic side</orientation>
    </subcellularLocation>
    <text evidence="7">Localizes to the Z ring in an FtsZ-dependent manner. Targeted to the membrane through a conserved C-terminal amphipathic helix.</text>
</comment>
<keyword evidence="5 7" id="KW-0472">Membrane</keyword>
<feature type="compositionally biased region" description="Low complexity" evidence="9">
    <location>
        <begin position="408"/>
        <end position="419"/>
    </location>
</feature>
<comment type="subunit">
    <text evidence="7">Self-interacts. Interacts with FtsZ.</text>
</comment>
<evidence type="ECO:0000256" key="6">
    <source>
        <dbReference type="ARBA" id="ARBA00023306"/>
    </source>
</evidence>
<dbReference type="InterPro" id="IPR020823">
    <property type="entry name" value="Cell_div_FtsA"/>
</dbReference>
<dbReference type="InterPro" id="IPR003494">
    <property type="entry name" value="SHS2_FtsA"/>
</dbReference>
<dbReference type="SUPFAM" id="SSF53067">
    <property type="entry name" value="Actin-like ATPase domain"/>
    <property type="match status" value="2"/>
</dbReference>
<keyword evidence="2 7" id="KW-1003">Cell membrane</keyword>
<comment type="similarity">
    <text evidence="1">Belongs to the heat shock protein 70 family.</text>
</comment>
<evidence type="ECO:0000256" key="1">
    <source>
        <dbReference type="ARBA" id="ARBA00007381"/>
    </source>
</evidence>
<gene>
    <name evidence="7 11" type="primary">ftsA</name>
    <name evidence="11" type="ORF">ACFQ4P_11760</name>
</gene>
<dbReference type="PANTHER" id="PTHR32432:SF4">
    <property type="entry name" value="CELL DIVISION PROTEIN FTSA"/>
    <property type="match status" value="1"/>
</dbReference>
<proteinExistence type="inferred from homology"/>
<evidence type="ECO:0000256" key="4">
    <source>
        <dbReference type="ARBA" id="ARBA00023016"/>
    </source>
</evidence>
<keyword evidence="6 7" id="KW-0131">Cell cycle</keyword>
<evidence type="ECO:0000313" key="12">
    <source>
        <dbReference type="Proteomes" id="UP001597196"/>
    </source>
</evidence>
<comment type="caution">
    <text evidence="11">The sequence shown here is derived from an EMBL/GenBank/DDBJ whole genome shotgun (WGS) entry which is preliminary data.</text>
</comment>
<evidence type="ECO:0000256" key="7">
    <source>
        <dbReference type="HAMAP-Rule" id="MF_02033"/>
    </source>
</evidence>
<keyword evidence="3 7" id="KW-0132">Cell division</keyword>
<dbReference type="PROSITE" id="PS01036">
    <property type="entry name" value="HSP70_3"/>
    <property type="match status" value="1"/>
</dbReference>
<dbReference type="CDD" id="cd24048">
    <property type="entry name" value="ASKHA_NBD_FtsA"/>
    <property type="match status" value="1"/>
</dbReference>
<dbReference type="RefSeq" id="WP_203627863.1">
    <property type="nucleotide sequence ID" value="NZ_BOLQ01000015.1"/>
</dbReference>
<accession>A0ABW4CMU0</accession>
<dbReference type="InterPro" id="IPR043129">
    <property type="entry name" value="ATPase_NBD"/>
</dbReference>
<dbReference type="Pfam" id="PF14450">
    <property type="entry name" value="FtsA"/>
    <property type="match status" value="1"/>
</dbReference>
<dbReference type="Gene3D" id="3.30.420.40">
    <property type="match status" value="2"/>
</dbReference>
<evidence type="ECO:0000313" key="11">
    <source>
        <dbReference type="EMBL" id="MFD1430910.1"/>
    </source>
</evidence>
<evidence type="ECO:0000256" key="3">
    <source>
        <dbReference type="ARBA" id="ARBA00022618"/>
    </source>
</evidence>
<dbReference type="EMBL" id="JBHTOC010000021">
    <property type="protein sequence ID" value="MFD1430910.1"/>
    <property type="molecule type" value="Genomic_DNA"/>
</dbReference>
<protein>
    <recommendedName>
        <fullName evidence="7 8">Cell division protein FtsA</fullName>
    </recommendedName>
</protein>
<evidence type="ECO:0000259" key="10">
    <source>
        <dbReference type="SMART" id="SM00842"/>
    </source>
</evidence>
<reference evidence="12" key="1">
    <citation type="journal article" date="2019" name="Int. J. Syst. Evol. Microbiol.">
        <title>The Global Catalogue of Microorganisms (GCM) 10K type strain sequencing project: providing services to taxonomists for standard genome sequencing and annotation.</title>
        <authorList>
            <consortium name="The Broad Institute Genomics Platform"/>
            <consortium name="The Broad Institute Genome Sequencing Center for Infectious Disease"/>
            <person name="Wu L."/>
            <person name="Ma J."/>
        </authorList>
    </citation>
    <scope>NUCLEOTIDE SEQUENCE [LARGE SCALE GENOMIC DNA]</scope>
    <source>
        <strain evidence="12">CCM 8980</strain>
    </source>
</reference>
<name>A0ABW4CMU0_9LACO</name>
<evidence type="ECO:0000256" key="8">
    <source>
        <dbReference type="PIRNR" id="PIRNR003101"/>
    </source>
</evidence>
<comment type="function">
    <text evidence="7 8">Cell division protein that is involved in the assembly of the Z ring. May serve as a membrane anchor for the Z ring.</text>
</comment>
<sequence>MGNQDIYVGLDIGTTSIKVIVAEYVQGQMNIIGVGSQRSEGLSRGVIVDIDKATVAIKAAIAQAEEKASVKIERVIAGIPANMLKIEPVSGMIAVGDASKEITDQDVKSVAAAALVRNLPPERESLSLSPTEFIVDGFDDIKDPRGMIGVRLEMRGILFTVPKTVLHNTKKAIEKAGLTVTCVVASPLATAQVALSDGEQDFGTVLIDVGGGQTTAAVIHDHKLKFTDVDQEGGEFVTKDISVVLNTGFKDAEKLKRDYGNADSLATTEDETFPVAVVGKTEPVMISEKYLSEIIEARLAQIFKRLHQALQQANALDLPGGIVITGGTTAIPGIVELAQDIFGRAVKRYIPKEMGLRHPAFTQALGLINYAAQLTDIDILVSSVLPTPSLSRPETKQPTVETPRRAAAKPASKQPAPETAEPKAEPKEKKQSWLKGFFGNFFE</sequence>
<dbReference type="GO" id="GO:0051301">
    <property type="term" value="P:cell division"/>
    <property type="evidence" value="ECO:0007669"/>
    <property type="project" value="UniProtKB-KW"/>
</dbReference>
<feature type="domain" description="SHS2" evidence="10">
    <location>
        <begin position="7"/>
        <end position="194"/>
    </location>
</feature>
<dbReference type="HAMAP" id="MF_02033">
    <property type="entry name" value="FtsA"/>
    <property type="match status" value="1"/>
</dbReference>
<feature type="compositionally biased region" description="Basic and acidic residues" evidence="9">
    <location>
        <begin position="420"/>
        <end position="431"/>
    </location>
</feature>
<dbReference type="PANTHER" id="PTHR32432">
    <property type="entry name" value="CELL DIVISION PROTEIN FTSA-RELATED"/>
    <property type="match status" value="1"/>
</dbReference>
<keyword evidence="12" id="KW-1185">Reference proteome</keyword>
<evidence type="ECO:0000256" key="9">
    <source>
        <dbReference type="SAM" id="MobiDB-lite"/>
    </source>
</evidence>
<dbReference type="Pfam" id="PF02491">
    <property type="entry name" value="SHS2_FTSA"/>
    <property type="match status" value="1"/>
</dbReference>
<dbReference type="NCBIfam" id="TIGR01174">
    <property type="entry name" value="ftsA"/>
    <property type="match status" value="1"/>
</dbReference>
<feature type="region of interest" description="Disordered" evidence="9">
    <location>
        <begin position="388"/>
        <end position="443"/>
    </location>
</feature>
<dbReference type="SMART" id="SM00842">
    <property type="entry name" value="FtsA"/>
    <property type="match status" value="1"/>
</dbReference>
<organism evidence="11 12">
    <name type="scientific">Lacticaseibacillus mingshuiensis</name>
    <dbReference type="NCBI Taxonomy" id="2799574"/>
    <lineage>
        <taxon>Bacteria</taxon>
        <taxon>Bacillati</taxon>
        <taxon>Bacillota</taxon>
        <taxon>Bacilli</taxon>
        <taxon>Lactobacillales</taxon>
        <taxon>Lactobacillaceae</taxon>
        <taxon>Lacticaseibacillus</taxon>
    </lineage>
</organism>
<keyword evidence="4" id="KW-0346">Stress response</keyword>
<dbReference type="PIRSF" id="PIRSF003101">
    <property type="entry name" value="FtsA"/>
    <property type="match status" value="1"/>
</dbReference>
<dbReference type="InterPro" id="IPR018181">
    <property type="entry name" value="Heat_shock_70_CS"/>
</dbReference>
<dbReference type="InterPro" id="IPR050696">
    <property type="entry name" value="FtsA/MreB"/>
</dbReference>
<evidence type="ECO:0000256" key="2">
    <source>
        <dbReference type="ARBA" id="ARBA00022475"/>
    </source>
</evidence>
<comment type="similarity">
    <text evidence="7 8">Belongs to the FtsA/MreB family.</text>
</comment>
<dbReference type="Proteomes" id="UP001597196">
    <property type="component" value="Unassembled WGS sequence"/>
</dbReference>
<evidence type="ECO:0000256" key="5">
    <source>
        <dbReference type="ARBA" id="ARBA00023136"/>
    </source>
</evidence>